<organism evidence="5 6">
    <name type="scientific">Mytilus edulis</name>
    <name type="common">Blue mussel</name>
    <dbReference type="NCBI Taxonomy" id="6550"/>
    <lineage>
        <taxon>Eukaryota</taxon>
        <taxon>Metazoa</taxon>
        <taxon>Spiralia</taxon>
        <taxon>Lophotrochozoa</taxon>
        <taxon>Mollusca</taxon>
        <taxon>Bivalvia</taxon>
        <taxon>Autobranchia</taxon>
        <taxon>Pteriomorphia</taxon>
        <taxon>Mytilida</taxon>
        <taxon>Mytiloidea</taxon>
        <taxon>Mytilidae</taxon>
        <taxon>Mytilinae</taxon>
        <taxon>Mytilus</taxon>
    </lineage>
</organism>
<sequence>MISVPGPSAEKKAVDGRVLYTIYITSMVNITIHQNAVDSDDIYNVPPFCIAVCDHTELVNLPLESQDGVDAIENVEVYLIEFCRGSAYFALELDQDLSINSRLFQPLGLVTHINDKQSVEIDEIGGVNVAVADKTVHVEEVFLELSDILVHSGDLGKQGVRVDAAMVNMTPNQCAINTAAIGCKPRRHFSFENSDNSDDSHDSHDFHDSDISDRYRKVMTKGDRNCQDCCRKSGCRGGVCVGRTSLDINSGLEVSLFGKGKCYKGETTVCQEDHNSKMEMFKAIRMMRIAIADTQENKRGVAYVHCHADQIHRGCQNNLLVNTTLASGYHYGRGNVKPPNYHSNHIILNLYPTMNFVSIEDSVIIAAINSIINAIELSLNDSTVIVFTDADAKDAHRLSELTKAALAKNIKITSILTSQCGKRKRRSIKSENNKFAFQVKVTATDAFGYIFNRTVASVYRPTSMELVVKLPSDAVDIDGYIAQCIFDFADGIQVKAVNPVEDVHASPIKQVNKKSIEECKNL</sequence>
<evidence type="ECO:0000313" key="6">
    <source>
        <dbReference type="Proteomes" id="UP000683360"/>
    </source>
</evidence>
<evidence type="ECO:0000256" key="1">
    <source>
        <dbReference type="ARBA" id="ARBA00004613"/>
    </source>
</evidence>
<keyword evidence="3" id="KW-0732">Signal</keyword>
<comment type="subcellular location">
    <subcellularLocation>
        <location evidence="1">Secreted</location>
    </subcellularLocation>
</comment>
<accession>A0A8S3VBB1</accession>
<keyword evidence="2" id="KW-0964">Secreted</keyword>
<feature type="domain" description="Hemicentin-1-like von Willebrand factor A" evidence="4">
    <location>
        <begin position="369"/>
        <end position="433"/>
    </location>
</feature>
<keyword evidence="6" id="KW-1185">Reference proteome</keyword>
<gene>
    <name evidence="5" type="ORF">MEDL_65223</name>
</gene>
<dbReference type="AlphaFoldDB" id="A0A8S3VBB1"/>
<dbReference type="OrthoDB" id="6161097at2759"/>
<dbReference type="Proteomes" id="UP000683360">
    <property type="component" value="Unassembled WGS sequence"/>
</dbReference>
<reference evidence="5" key="1">
    <citation type="submission" date="2021-03" db="EMBL/GenBank/DDBJ databases">
        <authorList>
            <person name="Bekaert M."/>
        </authorList>
    </citation>
    <scope>NUCLEOTIDE SEQUENCE</scope>
</reference>
<evidence type="ECO:0000256" key="2">
    <source>
        <dbReference type="ARBA" id="ARBA00022525"/>
    </source>
</evidence>
<comment type="caution">
    <text evidence="5">The sequence shown here is derived from an EMBL/GenBank/DDBJ whole genome shotgun (WGS) entry which is preliminary data.</text>
</comment>
<evidence type="ECO:0000313" key="5">
    <source>
        <dbReference type="EMBL" id="CAG2253689.1"/>
    </source>
</evidence>
<name>A0A8S3VBB1_MYTED</name>
<evidence type="ECO:0000256" key="3">
    <source>
        <dbReference type="ARBA" id="ARBA00022729"/>
    </source>
</evidence>
<protein>
    <recommendedName>
        <fullName evidence="4">Hemicentin-1-like von Willebrand factor A domain-containing protein</fullName>
    </recommendedName>
</protein>
<dbReference type="EMBL" id="CAJPWZ010003160">
    <property type="protein sequence ID" value="CAG2253689.1"/>
    <property type="molecule type" value="Genomic_DNA"/>
</dbReference>
<proteinExistence type="predicted"/>
<dbReference type="Pfam" id="PF25106">
    <property type="entry name" value="VWA_4"/>
    <property type="match status" value="1"/>
</dbReference>
<dbReference type="InterPro" id="IPR056861">
    <property type="entry name" value="HMCN1-like_VWA"/>
</dbReference>
<evidence type="ECO:0000259" key="4">
    <source>
        <dbReference type="Pfam" id="PF25106"/>
    </source>
</evidence>